<proteinExistence type="predicted"/>
<organism evidence="1 2">
    <name type="scientific">Ricinus communis</name>
    <name type="common">Castor bean</name>
    <dbReference type="NCBI Taxonomy" id="3988"/>
    <lineage>
        <taxon>Eukaryota</taxon>
        <taxon>Viridiplantae</taxon>
        <taxon>Streptophyta</taxon>
        <taxon>Embryophyta</taxon>
        <taxon>Tracheophyta</taxon>
        <taxon>Spermatophyta</taxon>
        <taxon>Magnoliopsida</taxon>
        <taxon>eudicotyledons</taxon>
        <taxon>Gunneridae</taxon>
        <taxon>Pentapetalae</taxon>
        <taxon>rosids</taxon>
        <taxon>fabids</taxon>
        <taxon>Malpighiales</taxon>
        <taxon>Euphorbiaceae</taxon>
        <taxon>Acalyphoideae</taxon>
        <taxon>Acalypheae</taxon>
        <taxon>Ricinus</taxon>
    </lineage>
</organism>
<gene>
    <name evidence="1" type="ORF">RCOM_1099950</name>
</gene>
<protein>
    <submittedName>
        <fullName evidence="1">Uncharacterized protein</fullName>
    </submittedName>
</protein>
<accession>B9T1L4</accession>
<keyword evidence="2" id="KW-1185">Reference proteome</keyword>
<evidence type="ECO:0000313" key="2">
    <source>
        <dbReference type="Proteomes" id="UP000008311"/>
    </source>
</evidence>
<dbReference type="AlphaFoldDB" id="B9T1L4"/>
<dbReference type="EMBL" id="EQ974347">
    <property type="protein sequence ID" value="EEF30253.1"/>
    <property type="molecule type" value="Genomic_DNA"/>
</dbReference>
<dbReference type="Proteomes" id="UP000008311">
    <property type="component" value="Unassembled WGS sequence"/>
</dbReference>
<evidence type="ECO:0000313" key="1">
    <source>
        <dbReference type="EMBL" id="EEF30253.1"/>
    </source>
</evidence>
<reference evidence="2" key="1">
    <citation type="journal article" date="2010" name="Nat. Biotechnol.">
        <title>Draft genome sequence of the oilseed species Ricinus communis.</title>
        <authorList>
            <person name="Chan A.P."/>
            <person name="Crabtree J."/>
            <person name="Zhao Q."/>
            <person name="Lorenzi H."/>
            <person name="Orvis J."/>
            <person name="Puiu D."/>
            <person name="Melake-Berhan A."/>
            <person name="Jones K.M."/>
            <person name="Redman J."/>
            <person name="Chen G."/>
            <person name="Cahoon E.B."/>
            <person name="Gedil M."/>
            <person name="Stanke M."/>
            <person name="Haas B.J."/>
            <person name="Wortman J.R."/>
            <person name="Fraser-Liggett C.M."/>
            <person name="Ravel J."/>
            <person name="Rabinowicz P.D."/>
        </authorList>
    </citation>
    <scope>NUCLEOTIDE SEQUENCE [LARGE SCALE GENOMIC DNA]</scope>
    <source>
        <strain evidence="2">cv. Hale</strain>
    </source>
</reference>
<name>B9T1L4_RICCO</name>
<dbReference type="InParanoid" id="B9T1L4"/>
<sequence length="87" mass="9799">MSLVNWSIVSLSKDFGGLGIRNMQMFYMALLAKLGWRLANEFDSLWAQVIGNKYFKADWSVLGISHRPHALTTWQGLVKASRVLAKG</sequence>